<accession>A0A7X8TJE5</accession>
<dbReference type="InterPro" id="IPR011109">
    <property type="entry name" value="DNA_bind_recombinase_dom"/>
</dbReference>
<dbReference type="RefSeq" id="WP_168887184.1">
    <property type="nucleotide sequence ID" value="NZ_JABAHY010000005.1"/>
</dbReference>
<dbReference type="AlphaFoldDB" id="A0A7X8TJE5"/>
<dbReference type="PANTHER" id="PTHR30461:SF23">
    <property type="entry name" value="DNA RECOMBINASE-RELATED"/>
    <property type="match status" value="1"/>
</dbReference>
<dbReference type="PROSITE" id="PS51736">
    <property type="entry name" value="RECOMBINASES_3"/>
    <property type="match status" value="1"/>
</dbReference>
<dbReference type="InterPro" id="IPR050639">
    <property type="entry name" value="SSR_resolvase"/>
</dbReference>
<organism evidence="4 5">
    <name type="scientific">Nesterenkonia sedimenti</name>
    <dbReference type="NCBI Taxonomy" id="1463632"/>
    <lineage>
        <taxon>Bacteria</taxon>
        <taxon>Bacillati</taxon>
        <taxon>Actinomycetota</taxon>
        <taxon>Actinomycetes</taxon>
        <taxon>Micrococcales</taxon>
        <taxon>Micrococcaceae</taxon>
        <taxon>Nesterenkonia</taxon>
    </lineage>
</organism>
<feature type="domain" description="Resolvase/invertase-type recombinase catalytic" evidence="2">
    <location>
        <begin position="14"/>
        <end position="154"/>
    </location>
</feature>
<dbReference type="SUPFAM" id="SSF53041">
    <property type="entry name" value="Resolvase-like"/>
    <property type="match status" value="1"/>
</dbReference>
<dbReference type="Gene3D" id="3.40.50.1390">
    <property type="entry name" value="Resolvase, N-terminal catalytic domain"/>
    <property type="match status" value="1"/>
</dbReference>
<keyword evidence="1" id="KW-0175">Coiled coil</keyword>
<dbReference type="GO" id="GO:0003677">
    <property type="term" value="F:DNA binding"/>
    <property type="evidence" value="ECO:0007669"/>
    <property type="project" value="InterPro"/>
</dbReference>
<evidence type="ECO:0000256" key="1">
    <source>
        <dbReference type="SAM" id="Coils"/>
    </source>
</evidence>
<evidence type="ECO:0000259" key="3">
    <source>
        <dbReference type="PROSITE" id="PS51737"/>
    </source>
</evidence>
<dbReference type="PROSITE" id="PS51737">
    <property type="entry name" value="RECOMBINASE_DNA_BIND"/>
    <property type="match status" value="1"/>
</dbReference>
<dbReference type="EMBL" id="JABAHY010000005">
    <property type="protein sequence ID" value="NLS09676.1"/>
    <property type="molecule type" value="Genomic_DNA"/>
</dbReference>
<evidence type="ECO:0000259" key="2">
    <source>
        <dbReference type="PROSITE" id="PS51736"/>
    </source>
</evidence>
<sequence>MNTTPPGLDLGPETCVIYCRISSDPTGERAGVERQEAACREKAQSLGMHVEKVYIDNDVSATSGAARPQFEDMLKAKPEAVLAWHQDRLLRLTTDLEKVINLGVPIYTVVSGTLDLATPAGRAVARTVAAWNTYEGEQKAERRRAANRQQAERGAWQFSRRPYGYRRVEGRIEQVPDEVEAIREAFAAYLAGRSYQWIADDFNAKGRTTTLGYPWRADHLLELMRNPRLAGIVVYKDEELPDVEPSWEPIIDRRTWQDFQEVRSGRKKAGAPSAGKPKHFLSGFTVCGVCGDRLYGNYISRPPKKDGTRPQYRVYECVKNKCINISGDPLDTFIEKVVLTRLSDKKILRALRSKPDLAPLEAELSELRGNRTSVAELVGEGLLSRRDARTKLEDLGHRIERAQSRLNALRAESPLNDLAMSRTIPSRWRKLGLVERRRVVADLGLTITVNRGQRGKVFRDAEGNRTINPDRLEIDWH</sequence>
<dbReference type="Gene3D" id="3.90.1750.20">
    <property type="entry name" value="Putative Large Serine Recombinase, Chain B, Domain 2"/>
    <property type="match status" value="1"/>
</dbReference>
<gene>
    <name evidence="4" type="ORF">HGQ17_06590</name>
</gene>
<dbReference type="InterPro" id="IPR006119">
    <property type="entry name" value="Resolv_N"/>
</dbReference>
<feature type="coiled-coil region" evidence="1">
    <location>
        <begin position="385"/>
        <end position="412"/>
    </location>
</feature>
<comment type="caution">
    <text evidence="4">The sequence shown here is derived from an EMBL/GenBank/DDBJ whole genome shotgun (WGS) entry which is preliminary data.</text>
</comment>
<dbReference type="Pfam" id="PF00239">
    <property type="entry name" value="Resolvase"/>
    <property type="match status" value="1"/>
</dbReference>
<feature type="domain" description="Recombinase" evidence="3">
    <location>
        <begin position="162"/>
        <end position="269"/>
    </location>
</feature>
<reference evidence="4 5" key="1">
    <citation type="submission" date="2020-04" db="EMBL/GenBank/DDBJ databases">
        <title>Nesterenkonia sp. nov., isolated from marine sediment.</title>
        <authorList>
            <person name="Zhang G."/>
        </authorList>
    </citation>
    <scope>NUCLEOTIDE SEQUENCE [LARGE SCALE GENOMIC DNA]</scope>
    <source>
        <strain evidence="4 5">MY13</strain>
    </source>
</reference>
<proteinExistence type="predicted"/>
<protein>
    <submittedName>
        <fullName evidence="4">Recombinase family protein</fullName>
    </submittedName>
</protein>
<dbReference type="SMART" id="SM00857">
    <property type="entry name" value="Resolvase"/>
    <property type="match status" value="1"/>
</dbReference>
<dbReference type="PANTHER" id="PTHR30461">
    <property type="entry name" value="DNA-INVERTASE FROM LAMBDOID PROPHAGE"/>
    <property type="match status" value="1"/>
</dbReference>
<evidence type="ECO:0000313" key="4">
    <source>
        <dbReference type="EMBL" id="NLS09676.1"/>
    </source>
</evidence>
<dbReference type="InterPro" id="IPR036162">
    <property type="entry name" value="Resolvase-like_N_sf"/>
</dbReference>
<keyword evidence="5" id="KW-1185">Reference proteome</keyword>
<evidence type="ECO:0000313" key="5">
    <source>
        <dbReference type="Proteomes" id="UP000523139"/>
    </source>
</evidence>
<dbReference type="Proteomes" id="UP000523139">
    <property type="component" value="Unassembled WGS sequence"/>
</dbReference>
<dbReference type="InterPro" id="IPR038109">
    <property type="entry name" value="DNA_bind_recomb_sf"/>
</dbReference>
<dbReference type="CDD" id="cd00338">
    <property type="entry name" value="Ser_Recombinase"/>
    <property type="match status" value="1"/>
</dbReference>
<name>A0A7X8TJE5_9MICC</name>
<dbReference type="GO" id="GO:0000150">
    <property type="term" value="F:DNA strand exchange activity"/>
    <property type="evidence" value="ECO:0007669"/>
    <property type="project" value="InterPro"/>
</dbReference>
<dbReference type="Pfam" id="PF07508">
    <property type="entry name" value="Recombinase"/>
    <property type="match status" value="1"/>
</dbReference>